<evidence type="ECO:0000313" key="2">
    <source>
        <dbReference type="Proteomes" id="UP000318186"/>
    </source>
</evidence>
<reference evidence="1 2" key="1">
    <citation type="submission" date="2019-06" db="EMBL/GenBank/DDBJ databases">
        <title>Sequencing the genomes of 1000 actinobacteria strains.</title>
        <authorList>
            <person name="Klenk H.-P."/>
        </authorList>
    </citation>
    <scope>NUCLEOTIDE SEQUENCE [LARGE SCALE GENOMIC DNA]</scope>
    <source>
        <strain evidence="1 2">DSM 42059</strain>
    </source>
</reference>
<dbReference type="EMBL" id="VIWW01000001">
    <property type="protein sequence ID" value="TWG04173.1"/>
    <property type="molecule type" value="Genomic_DNA"/>
</dbReference>
<gene>
    <name evidence="1" type="ORF">FHX80_112617</name>
</gene>
<name>A0A561UXS6_9ACTN</name>
<accession>A0A561UXS6</accession>
<evidence type="ECO:0000313" key="1">
    <source>
        <dbReference type="EMBL" id="TWG04173.1"/>
    </source>
</evidence>
<comment type="caution">
    <text evidence="1">The sequence shown here is derived from an EMBL/GenBank/DDBJ whole genome shotgun (WGS) entry which is preliminary data.</text>
</comment>
<dbReference type="Proteomes" id="UP000318186">
    <property type="component" value="Unassembled WGS sequence"/>
</dbReference>
<dbReference type="AlphaFoldDB" id="A0A561UXS6"/>
<sequence>MNLGGSGDDTEFAACGLDEEAIAGLRQGAQTWADDIGERLHELGSPHED</sequence>
<protein>
    <submittedName>
        <fullName evidence="1">Uncharacterized protein</fullName>
    </submittedName>
</protein>
<organism evidence="1 2">
    <name type="scientific">Streptomyces brevispora</name>
    <dbReference type="NCBI Taxonomy" id="887462"/>
    <lineage>
        <taxon>Bacteria</taxon>
        <taxon>Bacillati</taxon>
        <taxon>Actinomycetota</taxon>
        <taxon>Actinomycetes</taxon>
        <taxon>Kitasatosporales</taxon>
        <taxon>Streptomycetaceae</taxon>
        <taxon>Streptomyces</taxon>
    </lineage>
</organism>
<proteinExistence type="predicted"/>